<keyword evidence="5" id="KW-0804">Transcription</keyword>
<dbReference type="Pfam" id="PF00155">
    <property type="entry name" value="Aminotran_1_2"/>
    <property type="match status" value="1"/>
</dbReference>
<dbReference type="PANTHER" id="PTHR46577">
    <property type="entry name" value="HTH-TYPE TRANSCRIPTIONAL REGULATORY PROTEIN GABR"/>
    <property type="match status" value="1"/>
</dbReference>
<evidence type="ECO:0000313" key="8">
    <source>
        <dbReference type="EMBL" id="NEW36633.1"/>
    </source>
</evidence>
<dbReference type="CDD" id="cd00609">
    <property type="entry name" value="AAT_like"/>
    <property type="match status" value="1"/>
</dbReference>
<dbReference type="SUPFAM" id="SSF46785">
    <property type="entry name" value="Winged helix' DNA-binding domain"/>
    <property type="match status" value="1"/>
</dbReference>
<dbReference type="PANTHER" id="PTHR46577:SF1">
    <property type="entry name" value="HTH-TYPE TRANSCRIPTIONAL REGULATORY PROTEIN GABR"/>
    <property type="match status" value="1"/>
</dbReference>
<protein>
    <submittedName>
        <fullName evidence="8">PLP-dependent aminotransferase family protein</fullName>
    </submittedName>
</protein>
<dbReference type="AlphaFoldDB" id="A0A6P1CY83"/>
<dbReference type="CDD" id="cd07377">
    <property type="entry name" value="WHTH_GntR"/>
    <property type="match status" value="1"/>
</dbReference>
<organism evidence="8 9">
    <name type="scientific">Nocardia cyriacigeorgica</name>
    <dbReference type="NCBI Taxonomy" id="135487"/>
    <lineage>
        <taxon>Bacteria</taxon>
        <taxon>Bacillati</taxon>
        <taxon>Actinomycetota</taxon>
        <taxon>Actinomycetes</taxon>
        <taxon>Mycobacteriales</taxon>
        <taxon>Nocardiaceae</taxon>
        <taxon>Nocardia</taxon>
    </lineage>
</organism>
<dbReference type="Pfam" id="PF00392">
    <property type="entry name" value="GntR"/>
    <property type="match status" value="1"/>
</dbReference>
<dbReference type="EMBL" id="JAAGVB010000087">
    <property type="protein sequence ID" value="NEW36633.1"/>
    <property type="molecule type" value="Genomic_DNA"/>
</dbReference>
<sequence>MANLGDTSGLELLITVEPGRPVRAQVESALRAAIRNRRLPAGQRLPASRVLAADLGVSRRLVAEVYEQLCAEGYLTVRRGAGTWVSDTAVPGWEATDRAAHPDEGLESTGRPTGVDRGDRQSARSAPPAAREGTVWVDPYPSRASRWDLRPGLPTLSGFPRRAWRTAWLAALTNAADADLGYPPAAGHPRLRAVIAAYLNRVRGIAAAPGTTLISAGFTQGLDLVCRTLHAAGARTIALEDPGLPHRAAVIRHAGLTALPIPVDEDGIVVDALPAGGVDAVLITPAHQFPTGAALAPYRREAVLTWAARTGAYVIEDDYDGEFRFDRRAIAALQGLAPDRVIYLGTTSKTLAPALRLGWLVAPAQLMEALIDAKFHTDHGSPVLDQLALAEMIGNGGYDRHIRQCRARYSTHRRALAAALDRHRVPIRLTGVAAGVQTLALLDTGNPDDLVRRAAAAGIGFDAITRYQHTPDPAARALVLGYGNITPNGIDQAVAALARLV</sequence>
<evidence type="ECO:0000259" key="7">
    <source>
        <dbReference type="PROSITE" id="PS50949"/>
    </source>
</evidence>
<dbReference type="GO" id="GO:0003677">
    <property type="term" value="F:DNA binding"/>
    <property type="evidence" value="ECO:0007669"/>
    <property type="project" value="UniProtKB-KW"/>
</dbReference>
<dbReference type="GO" id="GO:0003700">
    <property type="term" value="F:DNA-binding transcription factor activity"/>
    <property type="evidence" value="ECO:0007669"/>
    <property type="project" value="InterPro"/>
</dbReference>
<evidence type="ECO:0000256" key="3">
    <source>
        <dbReference type="ARBA" id="ARBA00023015"/>
    </source>
</evidence>
<dbReference type="InterPro" id="IPR036390">
    <property type="entry name" value="WH_DNA-bd_sf"/>
</dbReference>
<dbReference type="Proteomes" id="UP000471166">
    <property type="component" value="Unassembled WGS sequence"/>
</dbReference>
<dbReference type="SMART" id="SM00345">
    <property type="entry name" value="HTH_GNTR"/>
    <property type="match status" value="1"/>
</dbReference>
<keyword evidence="8" id="KW-0808">Transferase</keyword>
<dbReference type="InterPro" id="IPR051446">
    <property type="entry name" value="HTH_trans_reg/aminotransferase"/>
</dbReference>
<gene>
    <name evidence="8" type="ORF">GV791_29335</name>
</gene>
<dbReference type="GO" id="GO:0008483">
    <property type="term" value="F:transaminase activity"/>
    <property type="evidence" value="ECO:0007669"/>
    <property type="project" value="UniProtKB-KW"/>
</dbReference>
<reference evidence="8 9" key="1">
    <citation type="submission" date="2020-01" db="EMBL/GenBank/DDBJ databases">
        <title>Genetics and antimicrobial susceptibilities of Nocardia species isolated from the soil; a comparison with species isolated from humans.</title>
        <authorList>
            <person name="Carrasco G."/>
            <person name="Monzon S."/>
            <person name="Sansegundo M."/>
            <person name="Garcia E."/>
            <person name="Garrido N."/>
            <person name="Medina M.J."/>
            <person name="Villalon P."/>
            <person name="Ramirez-Arocha A.C."/>
            <person name="Jimenez P."/>
            <person name="Cuesta I."/>
            <person name="Valdezate S."/>
        </authorList>
    </citation>
    <scope>NUCLEOTIDE SEQUENCE [LARGE SCALE GENOMIC DNA]</scope>
    <source>
        <strain evidence="8 9">CNM20110626</strain>
    </source>
</reference>
<evidence type="ECO:0000256" key="5">
    <source>
        <dbReference type="ARBA" id="ARBA00023163"/>
    </source>
</evidence>
<keyword evidence="2" id="KW-0663">Pyridoxal phosphate</keyword>
<dbReference type="RefSeq" id="WP_163848162.1">
    <property type="nucleotide sequence ID" value="NZ_JAAGVB010000087.1"/>
</dbReference>
<feature type="domain" description="HTH gntR-type" evidence="7">
    <location>
        <begin position="20"/>
        <end position="88"/>
    </location>
</feature>
<proteinExistence type="inferred from homology"/>
<dbReference type="Gene3D" id="3.40.640.10">
    <property type="entry name" value="Type I PLP-dependent aspartate aminotransferase-like (Major domain)"/>
    <property type="match status" value="1"/>
</dbReference>
<dbReference type="SUPFAM" id="SSF53383">
    <property type="entry name" value="PLP-dependent transferases"/>
    <property type="match status" value="1"/>
</dbReference>
<dbReference type="GO" id="GO:0030170">
    <property type="term" value="F:pyridoxal phosphate binding"/>
    <property type="evidence" value="ECO:0007669"/>
    <property type="project" value="InterPro"/>
</dbReference>
<evidence type="ECO:0000256" key="2">
    <source>
        <dbReference type="ARBA" id="ARBA00022898"/>
    </source>
</evidence>
<keyword evidence="8" id="KW-0032">Aminotransferase</keyword>
<comment type="similarity">
    <text evidence="1">In the C-terminal section; belongs to the class-I pyridoxal-phosphate-dependent aminotransferase family.</text>
</comment>
<dbReference type="InterPro" id="IPR036388">
    <property type="entry name" value="WH-like_DNA-bd_sf"/>
</dbReference>
<keyword evidence="3" id="KW-0805">Transcription regulation</keyword>
<dbReference type="PROSITE" id="PS50949">
    <property type="entry name" value="HTH_GNTR"/>
    <property type="match status" value="1"/>
</dbReference>
<keyword evidence="4" id="KW-0238">DNA-binding</keyword>
<dbReference type="InterPro" id="IPR015424">
    <property type="entry name" value="PyrdxlP-dep_Trfase"/>
</dbReference>
<evidence type="ECO:0000313" key="9">
    <source>
        <dbReference type="Proteomes" id="UP000471166"/>
    </source>
</evidence>
<dbReference type="Gene3D" id="1.10.10.10">
    <property type="entry name" value="Winged helix-like DNA-binding domain superfamily/Winged helix DNA-binding domain"/>
    <property type="match status" value="1"/>
</dbReference>
<dbReference type="InterPro" id="IPR015421">
    <property type="entry name" value="PyrdxlP-dep_Trfase_major"/>
</dbReference>
<dbReference type="InterPro" id="IPR000524">
    <property type="entry name" value="Tscrpt_reg_HTH_GntR"/>
</dbReference>
<evidence type="ECO:0000256" key="6">
    <source>
        <dbReference type="SAM" id="MobiDB-lite"/>
    </source>
</evidence>
<accession>A0A6P1CY83</accession>
<dbReference type="InterPro" id="IPR004839">
    <property type="entry name" value="Aminotransferase_I/II_large"/>
</dbReference>
<name>A0A6P1CY83_9NOCA</name>
<feature type="region of interest" description="Disordered" evidence="6">
    <location>
        <begin position="93"/>
        <end position="135"/>
    </location>
</feature>
<evidence type="ECO:0000256" key="1">
    <source>
        <dbReference type="ARBA" id="ARBA00005384"/>
    </source>
</evidence>
<evidence type="ECO:0000256" key="4">
    <source>
        <dbReference type="ARBA" id="ARBA00023125"/>
    </source>
</evidence>
<comment type="caution">
    <text evidence="8">The sequence shown here is derived from an EMBL/GenBank/DDBJ whole genome shotgun (WGS) entry which is preliminary data.</text>
</comment>
<feature type="compositionally biased region" description="Basic and acidic residues" evidence="6">
    <location>
        <begin position="95"/>
        <end position="104"/>
    </location>
</feature>